<keyword evidence="4 8" id="KW-0378">Hydrolase</keyword>
<dbReference type="PANTHER" id="PTHR12992">
    <property type="entry name" value="NUDIX HYDROLASE"/>
    <property type="match status" value="1"/>
</dbReference>
<comment type="cofactor">
    <cofactor evidence="1">
        <name>Mn(2+)</name>
        <dbReference type="ChEBI" id="CHEBI:29035"/>
    </cofactor>
</comment>
<name>A0ABY8PYP4_9ACTN</name>
<gene>
    <name evidence="8" type="ORF">QH948_02260</name>
</gene>
<evidence type="ECO:0000256" key="5">
    <source>
        <dbReference type="ARBA" id="ARBA00022842"/>
    </source>
</evidence>
<comment type="cofactor">
    <cofactor evidence="2">
        <name>Mg(2+)</name>
        <dbReference type="ChEBI" id="CHEBI:18420"/>
    </cofactor>
</comment>
<dbReference type="PROSITE" id="PS51462">
    <property type="entry name" value="NUDIX"/>
    <property type="match status" value="1"/>
</dbReference>
<keyword evidence="5" id="KW-0460">Magnesium</keyword>
<dbReference type="InterPro" id="IPR015797">
    <property type="entry name" value="NUDIX_hydrolase-like_dom_sf"/>
</dbReference>
<organism evidence="8 9">
    <name type="scientific">Tessaracoccus lacteus</name>
    <dbReference type="NCBI Taxonomy" id="3041766"/>
    <lineage>
        <taxon>Bacteria</taxon>
        <taxon>Bacillati</taxon>
        <taxon>Actinomycetota</taxon>
        <taxon>Actinomycetes</taxon>
        <taxon>Propionibacteriales</taxon>
        <taxon>Propionibacteriaceae</taxon>
        <taxon>Tessaracoccus</taxon>
    </lineage>
</organism>
<evidence type="ECO:0000259" key="7">
    <source>
        <dbReference type="PROSITE" id="PS51462"/>
    </source>
</evidence>
<dbReference type="CDD" id="cd03426">
    <property type="entry name" value="NUDIX_CoAse_Nudt7"/>
    <property type="match status" value="1"/>
</dbReference>
<dbReference type="GO" id="GO:0035539">
    <property type="term" value="F:8-oxo-7,8-dihydrodeoxyguanosine triphosphate pyrophosphatase activity"/>
    <property type="evidence" value="ECO:0007669"/>
    <property type="project" value="UniProtKB-EC"/>
</dbReference>
<dbReference type="EC" id="3.6.1.55" evidence="8"/>
<evidence type="ECO:0000313" key="8">
    <source>
        <dbReference type="EMBL" id="WGT47624.1"/>
    </source>
</evidence>
<feature type="domain" description="Nudix hydrolase" evidence="7">
    <location>
        <begin position="37"/>
        <end position="175"/>
    </location>
</feature>
<evidence type="ECO:0000313" key="9">
    <source>
        <dbReference type="Proteomes" id="UP001244136"/>
    </source>
</evidence>
<dbReference type="Pfam" id="PF00293">
    <property type="entry name" value="NUDIX"/>
    <property type="match status" value="1"/>
</dbReference>
<keyword evidence="9" id="KW-1185">Reference proteome</keyword>
<dbReference type="RefSeq" id="WP_281145338.1">
    <property type="nucleotide sequence ID" value="NZ_CP123967.1"/>
</dbReference>
<dbReference type="InterPro" id="IPR000086">
    <property type="entry name" value="NUDIX_hydrolase_dom"/>
</dbReference>
<protein>
    <submittedName>
        <fullName evidence="8">CoA pyrophosphatase</fullName>
        <ecNumber evidence="8">3.6.1.55</ecNumber>
    </submittedName>
</protein>
<accession>A0ABY8PYP4</accession>
<dbReference type="InterPro" id="IPR045121">
    <property type="entry name" value="CoAse"/>
</dbReference>
<dbReference type="EMBL" id="CP123967">
    <property type="protein sequence ID" value="WGT47624.1"/>
    <property type="molecule type" value="Genomic_DNA"/>
</dbReference>
<dbReference type="SUPFAM" id="SSF55811">
    <property type="entry name" value="Nudix"/>
    <property type="match status" value="1"/>
</dbReference>
<evidence type="ECO:0000256" key="4">
    <source>
        <dbReference type="ARBA" id="ARBA00022801"/>
    </source>
</evidence>
<reference evidence="8 9" key="1">
    <citation type="journal article" date="2008" name="Int. J. Syst. Evol. Microbiol.">
        <title>Tessaracoccus flavescens sp. nov., isolated from marine sediment.</title>
        <authorList>
            <person name="Lee D.W."/>
            <person name="Lee S.D."/>
        </authorList>
    </citation>
    <scope>NUCLEOTIDE SEQUENCE [LARGE SCALE GENOMIC DNA]</scope>
    <source>
        <strain evidence="8 9">T21</strain>
    </source>
</reference>
<proteinExistence type="predicted"/>
<sequence>MTAPFDKLRGAPFDRLRTALAADPRPRTLGFDRTPRGERAAAVLMLFTRDTDPALTFVTRAETLRNHAGQVALPGGAVDPGDIDATDTALREADEEIGLNRRSVSLLGQLPPLWVPASRFDVTTVVATWPGDATLAPMDPAETGSVERFTISELTDPANRVTARHPVGFTGPAFAMGEVFIWGLTAHLVDWVLDLAGWARHWDIDRVVDIPVQFLRD</sequence>
<keyword evidence="3" id="KW-0479">Metal-binding</keyword>
<dbReference type="PANTHER" id="PTHR12992:SF11">
    <property type="entry name" value="MITOCHONDRIAL COENZYME A DIPHOSPHATASE NUDT8"/>
    <property type="match status" value="1"/>
</dbReference>
<evidence type="ECO:0000256" key="6">
    <source>
        <dbReference type="ARBA" id="ARBA00023211"/>
    </source>
</evidence>
<evidence type="ECO:0000256" key="2">
    <source>
        <dbReference type="ARBA" id="ARBA00001946"/>
    </source>
</evidence>
<keyword evidence="6" id="KW-0464">Manganese</keyword>
<dbReference type="Gene3D" id="3.90.79.10">
    <property type="entry name" value="Nucleoside Triphosphate Pyrophosphohydrolase"/>
    <property type="match status" value="1"/>
</dbReference>
<evidence type="ECO:0000256" key="1">
    <source>
        <dbReference type="ARBA" id="ARBA00001936"/>
    </source>
</evidence>
<dbReference type="Proteomes" id="UP001244136">
    <property type="component" value="Chromosome"/>
</dbReference>
<evidence type="ECO:0000256" key="3">
    <source>
        <dbReference type="ARBA" id="ARBA00022723"/>
    </source>
</evidence>